<proteinExistence type="predicted"/>
<keyword evidence="1" id="KW-1133">Transmembrane helix</keyword>
<dbReference type="OrthoDB" id="2888914at2"/>
<accession>A0A7X2S6P7</accession>
<dbReference type="Proteomes" id="UP000434639">
    <property type="component" value="Unassembled WGS sequence"/>
</dbReference>
<comment type="caution">
    <text evidence="2">The sequence shown here is derived from an EMBL/GenBank/DDBJ whole genome shotgun (WGS) entry which is preliminary data.</text>
</comment>
<keyword evidence="3" id="KW-1185">Reference proteome</keyword>
<name>A0A7X2S6P7_9BACI</name>
<feature type="transmembrane region" description="Helical" evidence="1">
    <location>
        <begin position="7"/>
        <end position="27"/>
    </location>
</feature>
<feature type="transmembrane region" description="Helical" evidence="1">
    <location>
        <begin position="63"/>
        <end position="81"/>
    </location>
</feature>
<dbReference type="AlphaFoldDB" id="A0A7X2S6P7"/>
<evidence type="ECO:0000313" key="2">
    <source>
        <dbReference type="EMBL" id="MTH54263.1"/>
    </source>
</evidence>
<keyword evidence="1" id="KW-0472">Membrane</keyword>
<evidence type="ECO:0000256" key="1">
    <source>
        <dbReference type="SAM" id="Phobius"/>
    </source>
</evidence>
<keyword evidence="1" id="KW-0812">Transmembrane</keyword>
<feature type="transmembrane region" description="Helical" evidence="1">
    <location>
        <begin position="33"/>
        <end position="56"/>
    </location>
</feature>
<evidence type="ECO:0000313" key="3">
    <source>
        <dbReference type="Proteomes" id="UP000434639"/>
    </source>
</evidence>
<protein>
    <submittedName>
        <fullName evidence="2">Uncharacterized protein</fullName>
    </submittedName>
</protein>
<dbReference type="EMBL" id="WMIB01000012">
    <property type="protein sequence ID" value="MTH54263.1"/>
    <property type="molecule type" value="Genomic_DNA"/>
</dbReference>
<sequence>MLSKRKNVLVIFIAVLLFDFILILLNLNSYYVTFLQSTGVIMPVLVTILSMYLVAAAFNVRKFWIITGAFAALILIGWLSLKPIFFEYSYDKVQAPNGSPSLVIEHRTATLGETSHFYTFYRVTAIPIVMKKLNKDPVSIITRGTNDDSLTVLGVENSKWSDQKVVFSSPYEEKRVEISY</sequence>
<reference evidence="2 3" key="1">
    <citation type="journal article" date="2017" name="Int. J. Syst. Evol. Microbiol.">
        <title>Bacillus mangrovi sp. nov., isolated from a sediment sample from a mangrove forest.</title>
        <authorList>
            <person name="Gupta V."/>
            <person name="Singh P.K."/>
            <person name="Korpole S."/>
            <person name="Tanuku N.R.S."/>
            <person name="Pinnaka A.K."/>
        </authorList>
    </citation>
    <scope>NUCLEOTIDE SEQUENCE [LARGE SCALE GENOMIC DNA]</scope>
    <source>
        <strain evidence="2 3">KCTC 33872</strain>
    </source>
</reference>
<gene>
    <name evidence="2" type="ORF">GKZ89_12700</name>
</gene>
<dbReference type="RefSeq" id="WP_155112774.1">
    <property type="nucleotide sequence ID" value="NZ_WMIB01000012.1"/>
</dbReference>
<organism evidence="2 3">
    <name type="scientific">Metabacillus mangrovi</name>
    <dbReference type="NCBI Taxonomy" id="1491830"/>
    <lineage>
        <taxon>Bacteria</taxon>
        <taxon>Bacillati</taxon>
        <taxon>Bacillota</taxon>
        <taxon>Bacilli</taxon>
        <taxon>Bacillales</taxon>
        <taxon>Bacillaceae</taxon>
        <taxon>Metabacillus</taxon>
    </lineage>
</organism>